<keyword evidence="1" id="KW-0904">Protein phosphatase</keyword>
<comment type="catalytic activity">
    <reaction evidence="1">
        <text>O-phospho-L-seryl-[protein] + H2O = L-seryl-[protein] + phosphate</text>
        <dbReference type="Rhea" id="RHEA:20629"/>
        <dbReference type="Rhea" id="RHEA-COMP:9863"/>
        <dbReference type="Rhea" id="RHEA-COMP:11604"/>
        <dbReference type="ChEBI" id="CHEBI:15377"/>
        <dbReference type="ChEBI" id="CHEBI:29999"/>
        <dbReference type="ChEBI" id="CHEBI:43474"/>
        <dbReference type="ChEBI" id="CHEBI:83421"/>
        <dbReference type="EC" id="3.1.3.16"/>
    </reaction>
</comment>
<comment type="caution">
    <text evidence="3">The sequence shown here is derived from an EMBL/GenBank/DDBJ whole genome shotgun (WGS) entry which is preliminary data.</text>
</comment>
<evidence type="ECO:0000313" key="4">
    <source>
        <dbReference type="Proteomes" id="UP001431209"/>
    </source>
</evidence>
<dbReference type="SMART" id="SM00332">
    <property type="entry name" value="PP2Cc"/>
    <property type="match status" value="1"/>
</dbReference>
<comment type="cofactor">
    <cofactor evidence="1">
        <name>Mn(2+)</name>
        <dbReference type="ChEBI" id="CHEBI:29035"/>
    </cofactor>
</comment>
<dbReference type="EC" id="3.1.3.16" evidence="1"/>
<dbReference type="Proteomes" id="UP001431209">
    <property type="component" value="Unassembled WGS sequence"/>
</dbReference>
<dbReference type="PANTHER" id="PTHR12320">
    <property type="entry name" value="PROTEIN PHOSPHATASE 2C"/>
    <property type="match status" value="1"/>
</dbReference>
<name>A0AAW2YTA4_9EUKA</name>
<keyword evidence="4" id="KW-1185">Reference proteome</keyword>
<reference evidence="3 4" key="1">
    <citation type="submission" date="2024-03" db="EMBL/GenBank/DDBJ databases">
        <title>The Acrasis kona genome and developmental transcriptomes reveal deep origins of eukaryotic multicellular pathways.</title>
        <authorList>
            <person name="Sheikh S."/>
            <person name="Fu C.-J."/>
            <person name="Brown M.W."/>
            <person name="Baldauf S.L."/>
        </authorList>
    </citation>
    <scope>NUCLEOTIDE SEQUENCE [LARGE SCALE GENOMIC DNA]</scope>
    <source>
        <strain evidence="3 4">ATCC MYA-3509</strain>
    </source>
</reference>
<sequence>MTKVQYVGRPKPIIIRGVRNSKQIKRRIFKKASKVVSSEVTKTSTIQSSVAFASKKNKNVLKRPDGRDNCGEDAYFLNSNPKSNNNLVFACGIADGVGGCTLAGIDPSLIAWRIMECSKEISNSGVVDPVDIMNTAYSKIKKEKEIFGGATTAIVSTITKERGKFILRCGSLGDSSIIVVRDGRIVLRSKEQTHFWNCPFQLSYHDKDGEGDTPNDSSVYTLTLEKKDIILLSTDGLTDNLFDRDILSLVTTCSDYSKDPTKTISTLLVDKAYKKSRTPNATTPFSQNAPVGLLSARQGGKPDDITVVAMRVV</sequence>
<dbReference type="SUPFAM" id="SSF81606">
    <property type="entry name" value="PP2C-like"/>
    <property type="match status" value="1"/>
</dbReference>
<dbReference type="InterPro" id="IPR001932">
    <property type="entry name" value="PPM-type_phosphatase-like_dom"/>
</dbReference>
<dbReference type="InterPro" id="IPR036457">
    <property type="entry name" value="PPM-type-like_dom_sf"/>
</dbReference>
<keyword evidence="1" id="KW-0378">Hydrolase</keyword>
<dbReference type="InterPro" id="IPR039123">
    <property type="entry name" value="PPTC7"/>
</dbReference>
<comment type="similarity">
    <text evidence="1">Belongs to the PP2C family.</text>
</comment>
<gene>
    <name evidence="3" type="ORF">AKO1_007330</name>
</gene>
<dbReference type="EMBL" id="JAOPGA020000617">
    <property type="protein sequence ID" value="KAL0480015.1"/>
    <property type="molecule type" value="Genomic_DNA"/>
</dbReference>
<keyword evidence="1" id="KW-0460">Magnesium</keyword>
<dbReference type="GO" id="GO:0004722">
    <property type="term" value="F:protein serine/threonine phosphatase activity"/>
    <property type="evidence" value="ECO:0007669"/>
    <property type="project" value="UniProtKB-EC"/>
</dbReference>
<keyword evidence="1" id="KW-0464">Manganese</keyword>
<organism evidence="3 4">
    <name type="scientific">Acrasis kona</name>
    <dbReference type="NCBI Taxonomy" id="1008807"/>
    <lineage>
        <taxon>Eukaryota</taxon>
        <taxon>Discoba</taxon>
        <taxon>Heterolobosea</taxon>
        <taxon>Tetramitia</taxon>
        <taxon>Eutetramitia</taxon>
        <taxon>Acrasidae</taxon>
        <taxon>Acrasis</taxon>
    </lineage>
</organism>
<dbReference type="SMART" id="SM00331">
    <property type="entry name" value="PP2C_SIG"/>
    <property type="match status" value="1"/>
</dbReference>
<feature type="domain" description="PPM-type phosphatase" evidence="2">
    <location>
        <begin position="49"/>
        <end position="312"/>
    </location>
</feature>
<dbReference type="PANTHER" id="PTHR12320:SF1">
    <property type="entry name" value="PROTEIN PHOSPHATASE PTC7 HOMOLOG"/>
    <property type="match status" value="1"/>
</dbReference>
<comment type="cofactor">
    <cofactor evidence="1">
        <name>Mg(2+)</name>
        <dbReference type="ChEBI" id="CHEBI:18420"/>
    </cofactor>
</comment>
<evidence type="ECO:0000259" key="2">
    <source>
        <dbReference type="PROSITE" id="PS51746"/>
    </source>
</evidence>
<evidence type="ECO:0000256" key="1">
    <source>
        <dbReference type="RuleBase" id="RU366020"/>
    </source>
</evidence>
<comment type="catalytic activity">
    <reaction evidence="1">
        <text>O-phospho-L-threonyl-[protein] + H2O = L-threonyl-[protein] + phosphate</text>
        <dbReference type="Rhea" id="RHEA:47004"/>
        <dbReference type="Rhea" id="RHEA-COMP:11060"/>
        <dbReference type="Rhea" id="RHEA-COMP:11605"/>
        <dbReference type="ChEBI" id="CHEBI:15377"/>
        <dbReference type="ChEBI" id="CHEBI:30013"/>
        <dbReference type="ChEBI" id="CHEBI:43474"/>
        <dbReference type="ChEBI" id="CHEBI:61977"/>
        <dbReference type="EC" id="3.1.3.16"/>
    </reaction>
</comment>
<dbReference type="AlphaFoldDB" id="A0AAW2YTA4"/>
<protein>
    <recommendedName>
        <fullName evidence="1">Protein phosphatase</fullName>
        <ecNumber evidence="1">3.1.3.16</ecNumber>
    </recommendedName>
</protein>
<dbReference type="GO" id="GO:0046872">
    <property type="term" value="F:metal ion binding"/>
    <property type="evidence" value="ECO:0007669"/>
    <property type="project" value="UniProtKB-UniRule"/>
</dbReference>
<dbReference type="Gene3D" id="3.60.40.10">
    <property type="entry name" value="PPM-type phosphatase domain"/>
    <property type="match status" value="2"/>
</dbReference>
<proteinExistence type="inferred from homology"/>
<evidence type="ECO:0000313" key="3">
    <source>
        <dbReference type="EMBL" id="KAL0480015.1"/>
    </source>
</evidence>
<accession>A0AAW2YTA4</accession>
<dbReference type="PROSITE" id="PS51746">
    <property type="entry name" value="PPM_2"/>
    <property type="match status" value="1"/>
</dbReference>
<keyword evidence="1" id="KW-0479">Metal-binding</keyword>